<keyword evidence="3" id="KW-1185">Reference proteome</keyword>
<dbReference type="Proteomes" id="UP001066276">
    <property type="component" value="Chromosome 6"/>
</dbReference>
<feature type="compositionally biased region" description="Polar residues" evidence="1">
    <location>
        <begin position="11"/>
        <end position="21"/>
    </location>
</feature>
<dbReference type="EMBL" id="JANPWB010000010">
    <property type="protein sequence ID" value="KAJ1144506.1"/>
    <property type="molecule type" value="Genomic_DNA"/>
</dbReference>
<protein>
    <submittedName>
        <fullName evidence="2">Uncharacterized protein</fullName>
    </submittedName>
</protein>
<evidence type="ECO:0000256" key="1">
    <source>
        <dbReference type="SAM" id="MobiDB-lite"/>
    </source>
</evidence>
<proteinExistence type="predicted"/>
<sequence length="152" mass="16866">MLALEKGGVAQPNSKQASINTKHCAGGTGARPPGESTHTGPGQCPNWGHVIPRKRVWRWLGLSVKTWAIINNNNPFQCLKNTQMCMSHNQLLMGGIPRAAPRRRRSAHGLQCVNRPRATGSGALYWVRLLMREKNGSSSPFKLTWHRLRKAP</sequence>
<dbReference type="AlphaFoldDB" id="A0AAV7QZ32"/>
<reference evidence="2" key="1">
    <citation type="journal article" date="2022" name="bioRxiv">
        <title>Sequencing and chromosome-scale assembly of the giantPleurodeles waltlgenome.</title>
        <authorList>
            <person name="Brown T."/>
            <person name="Elewa A."/>
            <person name="Iarovenko S."/>
            <person name="Subramanian E."/>
            <person name="Araus A.J."/>
            <person name="Petzold A."/>
            <person name="Susuki M."/>
            <person name="Suzuki K.-i.T."/>
            <person name="Hayashi T."/>
            <person name="Toyoda A."/>
            <person name="Oliveira C."/>
            <person name="Osipova E."/>
            <person name="Leigh N.D."/>
            <person name="Simon A."/>
            <person name="Yun M.H."/>
        </authorList>
    </citation>
    <scope>NUCLEOTIDE SEQUENCE</scope>
    <source>
        <strain evidence="2">20211129_DDA</strain>
        <tissue evidence="2">Liver</tissue>
    </source>
</reference>
<name>A0AAV7QZ32_PLEWA</name>
<accession>A0AAV7QZ32</accession>
<evidence type="ECO:0000313" key="3">
    <source>
        <dbReference type="Proteomes" id="UP001066276"/>
    </source>
</evidence>
<feature type="region of interest" description="Disordered" evidence="1">
    <location>
        <begin position="1"/>
        <end position="45"/>
    </location>
</feature>
<comment type="caution">
    <text evidence="2">The sequence shown here is derived from an EMBL/GenBank/DDBJ whole genome shotgun (WGS) entry which is preliminary data.</text>
</comment>
<organism evidence="2 3">
    <name type="scientific">Pleurodeles waltl</name>
    <name type="common">Iberian ribbed newt</name>
    <dbReference type="NCBI Taxonomy" id="8319"/>
    <lineage>
        <taxon>Eukaryota</taxon>
        <taxon>Metazoa</taxon>
        <taxon>Chordata</taxon>
        <taxon>Craniata</taxon>
        <taxon>Vertebrata</taxon>
        <taxon>Euteleostomi</taxon>
        <taxon>Amphibia</taxon>
        <taxon>Batrachia</taxon>
        <taxon>Caudata</taxon>
        <taxon>Salamandroidea</taxon>
        <taxon>Salamandridae</taxon>
        <taxon>Pleurodelinae</taxon>
        <taxon>Pleurodeles</taxon>
    </lineage>
</organism>
<evidence type="ECO:0000313" key="2">
    <source>
        <dbReference type="EMBL" id="KAJ1144506.1"/>
    </source>
</evidence>
<gene>
    <name evidence="2" type="ORF">NDU88_010804</name>
</gene>